<reference evidence="1" key="1">
    <citation type="submission" date="2018-07" db="EMBL/GenBank/DDBJ databases">
        <title>Genome assembly of strain Ka43.</title>
        <authorList>
            <person name="Kukolya J."/>
            <person name="Nagy I."/>
            <person name="Horvath B."/>
            <person name="Toth A."/>
        </authorList>
    </citation>
    <scope>NUCLEOTIDE SEQUENCE</scope>
    <source>
        <strain evidence="1">KB43</strain>
    </source>
</reference>
<dbReference type="EMBL" id="PRDL01000001">
    <property type="protein sequence ID" value="MBE8716503.1"/>
    <property type="molecule type" value="Genomic_DNA"/>
</dbReference>
<protein>
    <submittedName>
        <fullName evidence="1">GTP-binding protein</fullName>
    </submittedName>
</protein>
<name>A0A928YUY9_9GAMM</name>
<evidence type="ECO:0000313" key="2">
    <source>
        <dbReference type="Proteomes" id="UP000652567"/>
    </source>
</evidence>
<dbReference type="InterPro" id="IPR011042">
    <property type="entry name" value="6-blade_b-propeller_TolB-like"/>
</dbReference>
<evidence type="ECO:0000313" key="1">
    <source>
        <dbReference type="EMBL" id="MBE8716503.1"/>
    </source>
</evidence>
<sequence length="272" mass="29276">MTAISAHAATEASHQLEQVWFTEGLRTPESVLVHGSGDAKILFVSEIEGQGADADGKGGVAKMSPDGKILNQDWVRGLNAPKGLGIFNDKLYVADLTEVVEIALDSGKILRKIAVADSVFLNDIAISTQGEVFVSDTRTNKVHRIVDGKAELWLDNVTSANGLKVIDDQLIIGAGEQLLSVDREKNITVLAKGFASGIDGVEPVADGEFVVTCWVGLVYYVHADGRLEQLIDSREEKINTADLGYDPDTGIVYIPNFFKDSVTAYRLVKSGS</sequence>
<dbReference type="AlphaFoldDB" id="A0A928YUY9"/>
<dbReference type="Gene3D" id="2.120.10.30">
    <property type="entry name" value="TolB, C-terminal domain"/>
    <property type="match status" value="1"/>
</dbReference>
<comment type="caution">
    <text evidence="1">The sequence shown here is derived from an EMBL/GenBank/DDBJ whole genome shotgun (WGS) entry which is preliminary data.</text>
</comment>
<gene>
    <name evidence="1" type="ORF">C4F51_04795</name>
</gene>
<proteinExistence type="predicted"/>
<dbReference type="SUPFAM" id="SSF63829">
    <property type="entry name" value="Calcium-dependent phosphotriesterase"/>
    <property type="match status" value="1"/>
</dbReference>
<dbReference type="Proteomes" id="UP000652567">
    <property type="component" value="Unassembled WGS sequence"/>
</dbReference>
<keyword evidence="2" id="KW-1185">Reference proteome</keyword>
<organism evidence="1 2">
    <name type="scientific">Cellvibrio polysaccharolyticus</name>
    <dbReference type="NCBI Taxonomy" id="2082724"/>
    <lineage>
        <taxon>Bacteria</taxon>
        <taxon>Pseudomonadati</taxon>
        <taxon>Pseudomonadota</taxon>
        <taxon>Gammaproteobacteria</taxon>
        <taxon>Cellvibrionales</taxon>
        <taxon>Cellvibrionaceae</taxon>
        <taxon>Cellvibrio</taxon>
    </lineage>
</organism>
<accession>A0A928YUY9</accession>